<protein>
    <recommendedName>
        <fullName evidence="3">Phage protein, HK97 gp10 family</fullName>
    </recommendedName>
</protein>
<dbReference type="AlphaFoldDB" id="A0A1I1M3A4"/>
<dbReference type="STRING" id="441112.SAMN04488094_10959"/>
<keyword evidence="2" id="KW-1185">Reference proteome</keyword>
<dbReference type="Proteomes" id="UP000198728">
    <property type="component" value="Unassembled WGS sequence"/>
</dbReference>
<proteinExistence type="predicted"/>
<organism evidence="1 2">
    <name type="scientific">Tropicimonas isoalkanivorans</name>
    <dbReference type="NCBI Taxonomy" id="441112"/>
    <lineage>
        <taxon>Bacteria</taxon>
        <taxon>Pseudomonadati</taxon>
        <taxon>Pseudomonadota</taxon>
        <taxon>Alphaproteobacteria</taxon>
        <taxon>Rhodobacterales</taxon>
        <taxon>Roseobacteraceae</taxon>
        <taxon>Tropicimonas</taxon>
    </lineage>
</organism>
<evidence type="ECO:0008006" key="3">
    <source>
        <dbReference type="Google" id="ProtNLM"/>
    </source>
</evidence>
<dbReference type="OrthoDB" id="8480914at2"/>
<accession>A0A1I1M3A4</accession>
<reference evidence="1 2" key="1">
    <citation type="submission" date="2016-10" db="EMBL/GenBank/DDBJ databases">
        <authorList>
            <person name="de Groot N.N."/>
        </authorList>
    </citation>
    <scope>NUCLEOTIDE SEQUENCE [LARGE SCALE GENOMIC DNA]</scope>
    <source>
        <strain evidence="1 2">DSM 19548</strain>
    </source>
</reference>
<dbReference type="RefSeq" id="WP_093361442.1">
    <property type="nucleotide sequence ID" value="NZ_FOLG01000009.1"/>
</dbReference>
<sequence length="141" mass="15736">MVKGVAAFRKRMRDIPAKVRMEVTAAIEASAEEVVRDMRVLNPLPGDIEIGWTWGKAPKGAISIGRVAGREHDKIGATIYARGDDFAAAWFEFGTSPRFQKTGKGVGRITAQPFFYPAYRANKRRIRSRITRAVKRGMKKA</sequence>
<dbReference type="EMBL" id="FOLG01000009">
    <property type="protein sequence ID" value="SFC77688.1"/>
    <property type="molecule type" value="Genomic_DNA"/>
</dbReference>
<name>A0A1I1M3A4_9RHOB</name>
<evidence type="ECO:0000313" key="1">
    <source>
        <dbReference type="EMBL" id="SFC77688.1"/>
    </source>
</evidence>
<evidence type="ECO:0000313" key="2">
    <source>
        <dbReference type="Proteomes" id="UP000198728"/>
    </source>
</evidence>
<gene>
    <name evidence="1" type="ORF">SAMN04488094_10959</name>
</gene>